<dbReference type="AlphaFoldDB" id="A0A081D7H2"/>
<keyword evidence="2 3" id="KW-0663">Pyridoxal phosphate</keyword>
<dbReference type="InterPro" id="IPR000277">
    <property type="entry name" value="Cys/Met-Metab_PyrdxlP-dep_enz"/>
</dbReference>
<name>A0A081D7H2_NONUL</name>
<dbReference type="PANTHER" id="PTHR11808">
    <property type="entry name" value="TRANS-SULFURATION ENZYME FAMILY MEMBER"/>
    <property type="match status" value="1"/>
</dbReference>
<dbReference type="SUPFAM" id="SSF53383">
    <property type="entry name" value="PLP-dependent transferases"/>
    <property type="match status" value="1"/>
</dbReference>
<evidence type="ECO:0000313" key="4">
    <source>
        <dbReference type="EMBL" id="GAK74868.1"/>
    </source>
</evidence>
<dbReference type="EMBL" id="BBMM01000001">
    <property type="protein sequence ID" value="GAK98746.1"/>
    <property type="molecule type" value="Genomic_DNA"/>
</dbReference>
<dbReference type="GO" id="GO:0005737">
    <property type="term" value="C:cytoplasm"/>
    <property type="evidence" value="ECO:0007669"/>
    <property type="project" value="TreeGrafter"/>
</dbReference>
<evidence type="ECO:0000313" key="5">
    <source>
        <dbReference type="EMBL" id="GAK98746.1"/>
    </source>
</evidence>
<dbReference type="Pfam" id="PF01053">
    <property type="entry name" value="Cys_Met_Meta_PP"/>
    <property type="match status" value="1"/>
</dbReference>
<keyword evidence="4" id="KW-0808">Transferase</keyword>
<dbReference type="PANTHER" id="PTHR11808:SF86">
    <property type="entry name" value="METHIONINE GAMMA-LYASE"/>
    <property type="match status" value="1"/>
</dbReference>
<dbReference type="InterPro" id="IPR015424">
    <property type="entry name" value="PyrdxlP-dep_Trfase"/>
</dbReference>
<evidence type="ECO:0000256" key="1">
    <source>
        <dbReference type="ARBA" id="ARBA00001933"/>
    </source>
</evidence>
<dbReference type="GO" id="GO:0019346">
    <property type="term" value="P:transsulfuration"/>
    <property type="evidence" value="ECO:0007669"/>
    <property type="project" value="InterPro"/>
</dbReference>
<evidence type="ECO:0000256" key="2">
    <source>
        <dbReference type="ARBA" id="ARBA00022898"/>
    </source>
</evidence>
<dbReference type="GO" id="GO:0003962">
    <property type="term" value="F:cystathionine gamma-synthase activity"/>
    <property type="evidence" value="ECO:0007669"/>
    <property type="project" value="UniProtKB-EC"/>
</dbReference>
<comment type="cofactor">
    <cofactor evidence="1 3">
        <name>pyridoxal 5'-phosphate</name>
        <dbReference type="ChEBI" id="CHEBI:597326"/>
    </cofactor>
</comment>
<dbReference type="GO" id="GO:0030170">
    <property type="term" value="F:pyridoxal phosphate binding"/>
    <property type="evidence" value="ECO:0007669"/>
    <property type="project" value="InterPro"/>
</dbReference>
<accession>A0A081D7H2</accession>
<dbReference type="Gene3D" id="3.90.1150.10">
    <property type="entry name" value="Aspartate Aminotransferase, domain 1"/>
    <property type="match status" value="1"/>
</dbReference>
<sequence>MISFEIKGGEKEAFKFLNSLRLIRLAVSLGGTESLAEHPRSMTHAGVDENHAESIGVTHSLVRLSIGVENSDDLIADVKQALEEVRISENVIV</sequence>
<reference evidence="6 7" key="1">
    <citation type="journal article" date="2014" name="Genome Announc.">
        <title>Draft Genome Sequences of Marine Flavobacterium Nonlabens Strains NR17, NR24, NR27, NR32, NR33, and Ara13.</title>
        <authorList>
            <person name="Nakanishi M."/>
            <person name="Meirelles P."/>
            <person name="Suzuki R."/>
            <person name="Takatani N."/>
            <person name="Mino S."/>
            <person name="Suda W."/>
            <person name="Oshima K."/>
            <person name="Hattori M."/>
            <person name="Ohkuma M."/>
            <person name="Hosokawa M."/>
            <person name="Miyashita K."/>
            <person name="Thompson F.L."/>
            <person name="Niwa A."/>
            <person name="Sawabe T."/>
            <person name="Sawabe T."/>
        </authorList>
    </citation>
    <scope>NUCLEOTIDE SEQUENCE [LARGE SCALE GENOMIC DNA]</scope>
    <source>
        <strain evidence="4">JCM 19296</strain>
        <strain evidence="5">JCM 19314</strain>
        <strain evidence="6">JCM19296</strain>
        <strain evidence="7">JCM19314</strain>
    </source>
</reference>
<protein>
    <submittedName>
        <fullName evidence="4">Cystathionine gamma-synthase</fullName>
        <ecNumber evidence="4">2.5.1.48</ecNumber>
    </submittedName>
</protein>
<evidence type="ECO:0000256" key="3">
    <source>
        <dbReference type="RuleBase" id="RU362118"/>
    </source>
</evidence>
<evidence type="ECO:0000313" key="6">
    <source>
        <dbReference type="Proteomes" id="UP000028980"/>
    </source>
</evidence>
<dbReference type="EC" id="2.5.1.48" evidence="4"/>
<organism evidence="4 6">
    <name type="scientific">Nonlabens ulvanivorans</name>
    <name type="common">Persicivirga ulvanivorans</name>
    <dbReference type="NCBI Taxonomy" id="906888"/>
    <lineage>
        <taxon>Bacteria</taxon>
        <taxon>Pseudomonadati</taxon>
        <taxon>Bacteroidota</taxon>
        <taxon>Flavobacteriia</taxon>
        <taxon>Flavobacteriales</taxon>
        <taxon>Flavobacteriaceae</taxon>
        <taxon>Nonlabens</taxon>
    </lineage>
</organism>
<comment type="caution">
    <text evidence="4">The sequence shown here is derived from an EMBL/GenBank/DDBJ whole genome shotgun (WGS) entry which is preliminary data.</text>
</comment>
<dbReference type="Proteomes" id="UP000028980">
    <property type="component" value="Unassembled WGS sequence"/>
</dbReference>
<dbReference type="InterPro" id="IPR015422">
    <property type="entry name" value="PyrdxlP-dep_Trfase_small"/>
</dbReference>
<comment type="similarity">
    <text evidence="3">Belongs to the trans-sulfuration enzymes family.</text>
</comment>
<gene>
    <name evidence="4" type="ORF">JCM19296_446</name>
    <name evidence="5" type="ORF">JCM19314_2777</name>
</gene>
<dbReference type="EMBL" id="BBLG01000001">
    <property type="protein sequence ID" value="GAK74868.1"/>
    <property type="molecule type" value="Genomic_DNA"/>
</dbReference>
<evidence type="ECO:0000313" key="7">
    <source>
        <dbReference type="Proteomes" id="UP000029226"/>
    </source>
</evidence>
<dbReference type="GO" id="GO:0016846">
    <property type="term" value="F:carbon-sulfur lyase activity"/>
    <property type="evidence" value="ECO:0007669"/>
    <property type="project" value="TreeGrafter"/>
</dbReference>
<dbReference type="Proteomes" id="UP000029226">
    <property type="component" value="Unassembled WGS sequence"/>
</dbReference>
<proteinExistence type="inferred from homology"/>